<dbReference type="EMBL" id="AUZJ01000020">
    <property type="protein sequence ID" value="ERF60997.1"/>
    <property type="molecule type" value="Genomic_DNA"/>
</dbReference>
<protein>
    <submittedName>
        <fullName evidence="1">PF04343 family protein</fullName>
    </submittedName>
</protein>
<evidence type="ECO:0000313" key="1">
    <source>
        <dbReference type="EMBL" id="ERF60997.1"/>
    </source>
</evidence>
<gene>
    <name evidence="1" type="ORF">HMPREF1325_1228</name>
</gene>
<dbReference type="Pfam" id="PF22752">
    <property type="entry name" value="DUF488-N3i"/>
    <property type="match status" value="1"/>
</dbReference>
<dbReference type="Proteomes" id="UP000016412">
    <property type="component" value="Unassembled WGS sequence"/>
</dbReference>
<dbReference type="InterPro" id="IPR052552">
    <property type="entry name" value="YeaO-like"/>
</dbReference>
<name>U1FA43_TRESO</name>
<dbReference type="eggNOG" id="COG3189">
    <property type="taxonomic scope" value="Bacteria"/>
</dbReference>
<dbReference type="PATRIC" id="fig|1125725.3.peg.1004"/>
<dbReference type="AlphaFoldDB" id="U1FA43"/>
<organism evidence="1 2">
    <name type="scientific">Treponema socranskii subsp. socranskii VPI DR56BR1116 = ATCC 35536</name>
    <dbReference type="NCBI Taxonomy" id="1125725"/>
    <lineage>
        <taxon>Bacteria</taxon>
        <taxon>Pseudomonadati</taxon>
        <taxon>Spirochaetota</taxon>
        <taxon>Spirochaetia</taxon>
        <taxon>Spirochaetales</taxon>
        <taxon>Treponemataceae</taxon>
        <taxon>Treponema</taxon>
    </lineage>
</organism>
<evidence type="ECO:0000313" key="2">
    <source>
        <dbReference type="Proteomes" id="UP000016412"/>
    </source>
</evidence>
<sequence>MVTMKGKLLIKRVYLPASDDDGERCLVDRLWPRGLKKENAAIDGWLKDIAPSNEIRKDFNHEPEKFPMFRAAYKKELSKNEGAKQFALECAEKLKTKNVTLLYGAKDAEHNNAVVLRDWILQKIT</sequence>
<comment type="caution">
    <text evidence="1">The sequence shown here is derived from an EMBL/GenBank/DDBJ whole genome shotgun (WGS) entry which is preliminary data.</text>
</comment>
<dbReference type="PANTHER" id="PTHR36849">
    <property type="entry name" value="CYTOPLASMIC PROTEIN-RELATED"/>
    <property type="match status" value="1"/>
</dbReference>
<reference evidence="1 2" key="1">
    <citation type="submission" date="2013-08" db="EMBL/GenBank/DDBJ databases">
        <authorList>
            <person name="Durkin A.S."/>
            <person name="Haft D.R."/>
            <person name="McCorrison J."/>
            <person name="Torralba M."/>
            <person name="Gillis M."/>
            <person name="Haft D.H."/>
            <person name="Methe B."/>
            <person name="Sutton G."/>
            <person name="Nelson K.E."/>
        </authorList>
    </citation>
    <scope>NUCLEOTIDE SEQUENCE [LARGE SCALE GENOMIC DNA]</scope>
    <source>
        <strain evidence="1 2">VPI DR56BR1116</strain>
    </source>
</reference>
<proteinExistence type="predicted"/>
<accession>U1FA43</accession>
<dbReference type="PANTHER" id="PTHR36849:SF1">
    <property type="entry name" value="CYTOPLASMIC PROTEIN"/>
    <property type="match status" value="1"/>
</dbReference>